<comment type="caution">
    <text evidence="1">The sequence shown here is derived from an EMBL/GenBank/DDBJ whole genome shotgun (WGS) entry which is preliminary data.</text>
</comment>
<dbReference type="OrthoDB" id="3648721at2"/>
<gene>
    <name evidence="1" type="ORF">D6C19_07740</name>
</gene>
<protein>
    <submittedName>
        <fullName evidence="1">Uncharacterized protein</fullName>
    </submittedName>
</protein>
<evidence type="ECO:0000313" key="2">
    <source>
        <dbReference type="Proteomes" id="UP000289316"/>
    </source>
</evidence>
<sequence length="87" mass="10453">MQWLQNGWTCFEMVFNDGNVVTFKGLPCIGWENIKYFDKQGNKISYKELKRKYGYCEFLSSFDERGRRIFVSGSESKWLEYIKNLKQ</sequence>
<dbReference type="Proteomes" id="UP000289316">
    <property type="component" value="Unassembled WGS sequence"/>
</dbReference>
<organism evidence="1 2">
    <name type="scientific">Ligilactobacillus murinus</name>
    <dbReference type="NCBI Taxonomy" id="1622"/>
    <lineage>
        <taxon>Bacteria</taxon>
        <taxon>Bacillati</taxon>
        <taxon>Bacillota</taxon>
        <taxon>Bacilli</taxon>
        <taxon>Lactobacillales</taxon>
        <taxon>Lactobacillaceae</taxon>
        <taxon>Ligilactobacillus</taxon>
    </lineage>
</organism>
<accession>A0A4Q2AP57</accession>
<dbReference type="EMBL" id="QZFR01000056">
    <property type="protein sequence ID" value="RXV70671.1"/>
    <property type="molecule type" value="Genomic_DNA"/>
</dbReference>
<name>A0A4Q2AP57_9LACO</name>
<evidence type="ECO:0000313" key="1">
    <source>
        <dbReference type="EMBL" id="RXV70671.1"/>
    </source>
</evidence>
<dbReference type="AlphaFoldDB" id="A0A4Q2AP57"/>
<reference evidence="1 2" key="1">
    <citation type="submission" date="2018-09" db="EMBL/GenBank/DDBJ databases">
        <title>Murine metabolic-syndrome-specific gut microbial biobank.</title>
        <authorList>
            <person name="Liu C."/>
        </authorList>
    </citation>
    <scope>NUCLEOTIDE SEQUENCE [LARGE SCALE GENOMIC DNA]</scope>
    <source>
        <strain evidence="1 2">C-30</strain>
    </source>
</reference>
<proteinExistence type="predicted"/>
<dbReference type="RefSeq" id="WP_119448327.1">
    <property type="nucleotide sequence ID" value="NZ_QWMU01000042.1"/>
</dbReference>